<dbReference type="PANTHER" id="PTHR11534">
    <property type="entry name" value="MYOGENIC FACTOR"/>
    <property type="match status" value="1"/>
</dbReference>
<dbReference type="Pfam" id="PF01586">
    <property type="entry name" value="Basic"/>
    <property type="match status" value="1"/>
</dbReference>
<dbReference type="Gene3D" id="4.10.280.10">
    <property type="entry name" value="Helix-loop-helix DNA-binding domain"/>
    <property type="match status" value="1"/>
</dbReference>
<dbReference type="PROSITE" id="PS51031">
    <property type="entry name" value="BESS"/>
    <property type="match status" value="1"/>
</dbReference>
<dbReference type="SMART" id="SM00353">
    <property type="entry name" value="HLH"/>
    <property type="match status" value="1"/>
</dbReference>
<dbReference type="InterPro" id="IPR004210">
    <property type="entry name" value="BESS_motif"/>
</dbReference>
<dbReference type="Pfam" id="PF00010">
    <property type="entry name" value="HLH"/>
    <property type="match status" value="1"/>
</dbReference>
<dbReference type="GO" id="GO:0000981">
    <property type="term" value="F:DNA-binding transcription factor activity, RNA polymerase II-specific"/>
    <property type="evidence" value="ECO:0007669"/>
    <property type="project" value="TreeGrafter"/>
</dbReference>
<comment type="caution">
    <text evidence="8">The sequence shown here is derived from an EMBL/GenBank/DDBJ whole genome shotgun (WGS) entry which is preliminary data.</text>
</comment>
<feature type="compositionally biased region" description="Low complexity" evidence="5">
    <location>
        <begin position="21"/>
        <end position="40"/>
    </location>
</feature>
<name>A0A8T0EBA9_ARGBR</name>
<evidence type="ECO:0000313" key="9">
    <source>
        <dbReference type="Proteomes" id="UP000807504"/>
    </source>
</evidence>
<reference evidence="8" key="1">
    <citation type="journal article" date="2020" name="bioRxiv">
        <title>Chromosome-level reference genome of the European wasp spider Argiope bruennichi: a resource for studies on range expansion and evolutionary adaptation.</title>
        <authorList>
            <person name="Sheffer M.M."/>
            <person name="Hoppe A."/>
            <person name="Krehenwinkel H."/>
            <person name="Uhl G."/>
            <person name="Kuss A.W."/>
            <person name="Jensen L."/>
            <person name="Jensen C."/>
            <person name="Gillespie R.G."/>
            <person name="Hoff K.J."/>
            <person name="Prost S."/>
        </authorList>
    </citation>
    <scope>NUCLEOTIDE SEQUENCE</scope>
</reference>
<dbReference type="InterPro" id="IPR011598">
    <property type="entry name" value="bHLH_dom"/>
</dbReference>
<keyword evidence="2" id="KW-0238">DNA-binding</keyword>
<evidence type="ECO:0000313" key="8">
    <source>
        <dbReference type="EMBL" id="KAF8770286.1"/>
    </source>
</evidence>
<evidence type="ECO:0000256" key="1">
    <source>
        <dbReference type="ARBA" id="ARBA00004123"/>
    </source>
</evidence>
<comment type="subcellular location">
    <subcellularLocation>
        <location evidence="1 4">Nucleus</location>
    </subcellularLocation>
</comment>
<feature type="region of interest" description="Disordered" evidence="5">
    <location>
        <begin position="131"/>
        <end position="151"/>
    </location>
</feature>
<proteinExistence type="predicted"/>
<dbReference type="InterPro" id="IPR036638">
    <property type="entry name" value="HLH_DNA-bd_sf"/>
</dbReference>
<feature type="domain" description="BESS" evidence="7">
    <location>
        <begin position="482"/>
        <end position="521"/>
    </location>
</feature>
<dbReference type="Proteomes" id="UP000807504">
    <property type="component" value="Unassembled WGS sequence"/>
</dbReference>
<protein>
    <submittedName>
        <fullName evidence="8">Transcription factor SUM-1 like protein</fullName>
    </submittedName>
</protein>
<reference evidence="8" key="2">
    <citation type="submission" date="2020-06" db="EMBL/GenBank/DDBJ databases">
        <authorList>
            <person name="Sheffer M."/>
        </authorList>
    </citation>
    <scope>NUCLEOTIDE SEQUENCE</scope>
</reference>
<dbReference type="GO" id="GO:0046983">
    <property type="term" value="F:protein dimerization activity"/>
    <property type="evidence" value="ECO:0007669"/>
    <property type="project" value="InterPro"/>
</dbReference>
<sequence length="526" mass="60561">MMVPEMRSCRYQKTPPPTTTPPYVTSTTHRSNYESSYSSNQEFSRTEYHCQYNSGRYFTSVEDGTYQSQRSADEHYSMNTVIGTNDINGNYGFDRNVEGSLRCQSSEVSTSSEDNRNCSLEARHRLTAEDTSFYPPFNSRSSASTSPTTASQHFHYADRECLRHSEYHCSYPSQQHPQGKTVSSSEDDGRDDVEDEEEEQHVLAPASIHRRPEGGPGNVHGTEDEGPMERRRCLLWACKACKRKTVTVDRRKAATMRERRRLRKVNEAFEILKRRTCPNPNQRLPKVEILRNAIDYIENLEELLQGAHVVKTRQLIERRNAIRDIAGFDYRGVHSPQFVDDRYRHFSNESQSFSPLNVENGDPISWETSLRLIPPGGLKTSNRKTQIVKDDISSCLQYDESLYPQTILEDESGARIEDDSFVEDSNSNPSYQEKAIVASSTKKRAKDGIEDHQQPYSKRHHWEVAGGYGNYEDCTPRPLNEMDEDYHFLMSILPSVRRIRQDRKTSFKMKVLQLILEEENVESEGT</sequence>
<feature type="region of interest" description="Disordered" evidence="5">
    <location>
        <begin position="1"/>
        <end position="40"/>
    </location>
</feature>
<keyword evidence="3 4" id="KW-0539">Nucleus</keyword>
<dbReference type="FunFam" id="4.10.280.10:FF:000005">
    <property type="entry name" value="Myogenic factor"/>
    <property type="match status" value="1"/>
</dbReference>
<gene>
    <name evidence="8" type="ORF">HNY73_017835</name>
</gene>
<accession>A0A8T0EBA9</accession>
<dbReference type="CDD" id="cd19699">
    <property type="entry name" value="bHLH_TS_dMYOD_like"/>
    <property type="match status" value="1"/>
</dbReference>
<evidence type="ECO:0000259" key="7">
    <source>
        <dbReference type="PROSITE" id="PS51031"/>
    </source>
</evidence>
<evidence type="ECO:0000256" key="5">
    <source>
        <dbReference type="SAM" id="MobiDB-lite"/>
    </source>
</evidence>
<feature type="region of interest" description="Disordered" evidence="5">
    <location>
        <begin position="170"/>
        <end position="226"/>
    </location>
</feature>
<evidence type="ECO:0000259" key="6">
    <source>
        <dbReference type="PROSITE" id="PS50888"/>
    </source>
</evidence>
<keyword evidence="9" id="KW-1185">Reference proteome</keyword>
<feature type="domain" description="BHLH" evidence="6">
    <location>
        <begin position="249"/>
        <end position="300"/>
    </location>
</feature>
<dbReference type="PROSITE" id="PS50888">
    <property type="entry name" value="BHLH"/>
    <property type="match status" value="1"/>
</dbReference>
<feature type="compositionally biased region" description="Polar residues" evidence="5">
    <location>
        <begin position="171"/>
        <end position="184"/>
    </location>
</feature>
<feature type="compositionally biased region" description="Low complexity" evidence="5">
    <location>
        <begin position="139"/>
        <end position="151"/>
    </location>
</feature>
<dbReference type="AlphaFoldDB" id="A0A8T0EBA9"/>
<dbReference type="GO" id="GO:0000978">
    <property type="term" value="F:RNA polymerase II cis-regulatory region sequence-specific DNA binding"/>
    <property type="evidence" value="ECO:0007669"/>
    <property type="project" value="TreeGrafter"/>
</dbReference>
<evidence type="ECO:0000256" key="4">
    <source>
        <dbReference type="PROSITE-ProRule" id="PRU00371"/>
    </source>
</evidence>
<dbReference type="GO" id="GO:0005634">
    <property type="term" value="C:nucleus"/>
    <property type="evidence" value="ECO:0007669"/>
    <property type="project" value="UniProtKB-SubCell"/>
</dbReference>
<organism evidence="8 9">
    <name type="scientific">Argiope bruennichi</name>
    <name type="common">Wasp spider</name>
    <name type="synonym">Aranea bruennichi</name>
    <dbReference type="NCBI Taxonomy" id="94029"/>
    <lineage>
        <taxon>Eukaryota</taxon>
        <taxon>Metazoa</taxon>
        <taxon>Ecdysozoa</taxon>
        <taxon>Arthropoda</taxon>
        <taxon>Chelicerata</taxon>
        <taxon>Arachnida</taxon>
        <taxon>Araneae</taxon>
        <taxon>Araneomorphae</taxon>
        <taxon>Entelegynae</taxon>
        <taxon>Araneoidea</taxon>
        <taxon>Araneidae</taxon>
        <taxon>Argiope</taxon>
    </lineage>
</organism>
<feature type="compositionally biased region" description="Acidic residues" evidence="5">
    <location>
        <begin position="185"/>
        <end position="199"/>
    </location>
</feature>
<dbReference type="GO" id="GO:0045663">
    <property type="term" value="P:positive regulation of myoblast differentiation"/>
    <property type="evidence" value="ECO:0007669"/>
    <property type="project" value="TreeGrafter"/>
</dbReference>
<dbReference type="PANTHER" id="PTHR11534:SF9">
    <property type="entry name" value="MYOGENIC-DETERMINATION PROTEIN"/>
    <property type="match status" value="1"/>
</dbReference>
<dbReference type="InterPro" id="IPR039704">
    <property type="entry name" value="Myogenic_factor"/>
</dbReference>
<evidence type="ECO:0000256" key="2">
    <source>
        <dbReference type="ARBA" id="ARBA00023125"/>
    </source>
</evidence>
<dbReference type="SUPFAM" id="SSF47459">
    <property type="entry name" value="HLH, helix-loop-helix DNA-binding domain"/>
    <property type="match status" value="1"/>
</dbReference>
<dbReference type="InterPro" id="IPR002546">
    <property type="entry name" value="MyoD_N"/>
</dbReference>
<evidence type="ECO:0000256" key="3">
    <source>
        <dbReference type="ARBA" id="ARBA00023242"/>
    </source>
</evidence>
<dbReference type="EMBL" id="JABXBU010002228">
    <property type="protein sequence ID" value="KAF8770286.1"/>
    <property type="molecule type" value="Genomic_DNA"/>
</dbReference>
<dbReference type="Pfam" id="PF02944">
    <property type="entry name" value="BESS"/>
    <property type="match status" value="1"/>
</dbReference>
<dbReference type="GO" id="GO:0007517">
    <property type="term" value="P:muscle organ development"/>
    <property type="evidence" value="ECO:0007669"/>
    <property type="project" value="InterPro"/>
</dbReference>
<dbReference type="SMART" id="SM00520">
    <property type="entry name" value="BASIC"/>
    <property type="match status" value="1"/>
</dbReference>